<evidence type="ECO:0000313" key="3">
    <source>
        <dbReference type="Proteomes" id="UP001597318"/>
    </source>
</evidence>
<dbReference type="EMBL" id="JBHUIK010000004">
    <property type="protein sequence ID" value="MFD2215644.1"/>
    <property type="molecule type" value="Genomic_DNA"/>
</dbReference>
<proteinExistence type="predicted"/>
<dbReference type="Gene3D" id="3.30.360.10">
    <property type="entry name" value="Dihydrodipicolinate Reductase, domain 2"/>
    <property type="match status" value="1"/>
</dbReference>
<keyword evidence="3" id="KW-1185">Reference proteome</keyword>
<feature type="domain" description="GFO/IDH/MocA-like oxidoreductase" evidence="1">
    <location>
        <begin position="14"/>
        <end position="94"/>
    </location>
</feature>
<dbReference type="InterPro" id="IPR055170">
    <property type="entry name" value="GFO_IDH_MocA-like_dom"/>
</dbReference>
<evidence type="ECO:0000313" key="2">
    <source>
        <dbReference type="EMBL" id="MFD2215644.1"/>
    </source>
</evidence>
<accession>A0ABW5C328</accession>
<dbReference type="Pfam" id="PF22725">
    <property type="entry name" value="GFO_IDH_MocA_C3"/>
    <property type="match status" value="1"/>
</dbReference>
<dbReference type="SUPFAM" id="SSF55347">
    <property type="entry name" value="Glyceraldehyde-3-phosphate dehydrogenase-like, C-terminal domain"/>
    <property type="match status" value="1"/>
</dbReference>
<organism evidence="2 3">
    <name type="scientific">Metabacillus endolithicus</name>
    <dbReference type="NCBI Taxonomy" id="1535204"/>
    <lineage>
        <taxon>Bacteria</taxon>
        <taxon>Bacillati</taxon>
        <taxon>Bacillota</taxon>
        <taxon>Bacilli</taxon>
        <taxon>Bacillales</taxon>
        <taxon>Bacillaceae</taxon>
        <taxon>Metabacillus</taxon>
    </lineage>
</organism>
<gene>
    <name evidence="2" type="ORF">ACFSKK_18325</name>
</gene>
<dbReference type="PANTHER" id="PTHR43249:SF1">
    <property type="entry name" value="D-GLUCOSIDE 3-DEHYDROGENASE"/>
    <property type="match status" value="1"/>
</dbReference>
<dbReference type="InterPro" id="IPR052515">
    <property type="entry name" value="Gfo/Idh/MocA_Oxidoreductase"/>
</dbReference>
<dbReference type="PANTHER" id="PTHR43249">
    <property type="entry name" value="UDP-N-ACETYL-2-AMINO-2-DEOXY-D-GLUCURONATE OXIDASE"/>
    <property type="match status" value="1"/>
</dbReference>
<sequence length="123" mass="13670">MVGLNNRFTNEAVYLKKLIDEGYLGHIYKAKAGWIRRSGILGRGTWFTNKDVAGGGVMIDLGVHYLDLALFLMGMPDPTYVTGATHQSFAHTTTRNRNGYMRNPDGIFNLEDSANGFIGQQKI</sequence>
<reference evidence="3" key="1">
    <citation type="journal article" date="2019" name="Int. J. Syst. Evol. Microbiol.">
        <title>The Global Catalogue of Microorganisms (GCM) 10K type strain sequencing project: providing services to taxonomists for standard genome sequencing and annotation.</title>
        <authorList>
            <consortium name="The Broad Institute Genomics Platform"/>
            <consortium name="The Broad Institute Genome Sequencing Center for Infectious Disease"/>
            <person name="Wu L."/>
            <person name="Ma J."/>
        </authorList>
    </citation>
    <scope>NUCLEOTIDE SEQUENCE [LARGE SCALE GENOMIC DNA]</scope>
    <source>
        <strain evidence="3">CGMCC 1.15474</strain>
    </source>
</reference>
<name>A0ABW5C328_9BACI</name>
<evidence type="ECO:0000259" key="1">
    <source>
        <dbReference type="Pfam" id="PF22725"/>
    </source>
</evidence>
<comment type="caution">
    <text evidence="2">The sequence shown here is derived from an EMBL/GenBank/DDBJ whole genome shotgun (WGS) entry which is preliminary data.</text>
</comment>
<dbReference type="RefSeq" id="WP_281730509.1">
    <property type="nucleotide sequence ID" value="NZ_CP095550.1"/>
</dbReference>
<dbReference type="Proteomes" id="UP001597318">
    <property type="component" value="Unassembled WGS sequence"/>
</dbReference>
<protein>
    <submittedName>
        <fullName evidence="2">Gfo/Idh/MocA family protein</fullName>
    </submittedName>
</protein>